<dbReference type="EMBL" id="RQVS01000010">
    <property type="protein sequence ID" value="RRJ86237.1"/>
    <property type="molecule type" value="Genomic_DNA"/>
</dbReference>
<dbReference type="NCBIfam" id="NF002017">
    <property type="entry name" value="PRK00823.1-2"/>
    <property type="match status" value="1"/>
</dbReference>
<evidence type="ECO:0000256" key="3">
    <source>
        <dbReference type="ARBA" id="ARBA00013252"/>
    </source>
</evidence>
<organism evidence="6 7">
    <name type="scientific">Gulosibacter macacae</name>
    <dbReference type="NCBI Taxonomy" id="2488791"/>
    <lineage>
        <taxon>Bacteria</taxon>
        <taxon>Bacillati</taxon>
        <taxon>Actinomycetota</taxon>
        <taxon>Actinomycetes</taxon>
        <taxon>Micrococcales</taxon>
        <taxon>Microbacteriaceae</taxon>
        <taxon>Gulosibacter</taxon>
    </lineage>
</organism>
<evidence type="ECO:0000256" key="5">
    <source>
        <dbReference type="ARBA" id="ARBA00023239"/>
    </source>
</evidence>
<evidence type="ECO:0000256" key="1">
    <source>
        <dbReference type="ARBA" id="ARBA00001554"/>
    </source>
</evidence>
<evidence type="ECO:0000313" key="7">
    <source>
        <dbReference type="Proteomes" id="UP000274391"/>
    </source>
</evidence>
<dbReference type="InterPro" id="IPR036428">
    <property type="entry name" value="PCD_sf"/>
</dbReference>
<dbReference type="AlphaFoldDB" id="A0A3P3VV68"/>
<dbReference type="SUPFAM" id="SSF55248">
    <property type="entry name" value="PCD-like"/>
    <property type="match status" value="1"/>
</dbReference>
<dbReference type="Pfam" id="PF01329">
    <property type="entry name" value="Pterin_4a"/>
    <property type="match status" value="1"/>
</dbReference>
<dbReference type="GO" id="GO:0008124">
    <property type="term" value="F:4-alpha-hydroxytetrahydrobiopterin dehydratase activity"/>
    <property type="evidence" value="ECO:0007669"/>
    <property type="project" value="UniProtKB-EC"/>
</dbReference>
<reference evidence="6 7" key="1">
    <citation type="submission" date="2018-11" db="EMBL/GenBank/DDBJ databases">
        <title>YIM 102482-1 draft genome.</title>
        <authorList>
            <person name="Li G."/>
            <person name="Jiang Y."/>
        </authorList>
    </citation>
    <scope>NUCLEOTIDE SEQUENCE [LARGE SCALE GENOMIC DNA]</scope>
    <source>
        <strain evidence="6 7">YIM 102482-1</strain>
    </source>
</reference>
<dbReference type="GO" id="GO:0006729">
    <property type="term" value="P:tetrahydrobiopterin biosynthetic process"/>
    <property type="evidence" value="ECO:0007669"/>
    <property type="project" value="InterPro"/>
</dbReference>
<dbReference type="InterPro" id="IPR001533">
    <property type="entry name" value="Pterin_deHydtase"/>
</dbReference>
<keyword evidence="5 6" id="KW-0456">Lyase</keyword>
<gene>
    <name evidence="6" type="ORF">EG850_09020</name>
</gene>
<dbReference type="Proteomes" id="UP000274391">
    <property type="component" value="Unassembled WGS sequence"/>
</dbReference>
<name>A0A3P3VV68_9MICO</name>
<dbReference type="PANTHER" id="PTHR12599:SF0">
    <property type="entry name" value="PTERIN-4-ALPHA-CARBINOLAMINE DEHYDRATASE"/>
    <property type="match status" value="1"/>
</dbReference>
<accession>A0A3P3VV68</accession>
<keyword evidence="7" id="KW-1185">Reference proteome</keyword>
<dbReference type="EC" id="4.2.1.96" evidence="3"/>
<dbReference type="PANTHER" id="PTHR12599">
    <property type="entry name" value="PTERIN-4-ALPHA-CARBINOLAMINE DEHYDRATASE"/>
    <property type="match status" value="1"/>
</dbReference>
<comment type="similarity">
    <text evidence="2">Belongs to the pterin-4-alpha-carbinolamine dehydratase family.</text>
</comment>
<sequence length="108" mass="11920">MTQNPQDRIALSADEVARAVPTWQAAEATLSAGYRFANFVEGIGFVDEVAAIAEAHNHHPDIDIRYNRVFFTLSSHDVKALTARDVRLARAISELADRFGAEQVTAEH</sequence>
<evidence type="ECO:0000313" key="6">
    <source>
        <dbReference type="EMBL" id="RRJ86237.1"/>
    </source>
</evidence>
<protein>
    <recommendedName>
        <fullName evidence="4">Putative pterin-4-alpha-carbinolamine dehydratase</fullName>
        <ecNumber evidence="3">4.2.1.96</ecNumber>
    </recommendedName>
</protein>
<comment type="caution">
    <text evidence="6">The sequence shown here is derived from an EMBL/GenBank/DDBJ whole genome shotgun (WGS) entry which is preliminary data.</text>
</comment>
<evidence type="ECO:0000256" key="4">
    <source>
        <dbReference type="ARBA" id="ARBA00021735"/>
    </source>
</evidence>
<evidence type="ECO:0000256" key="2">
    <source>
        <dbReference type="ARBA" id="ARBA00006472"/>
    </source>
</evidence>
<comment type="catalytic activity">
    <reaction evidence="1">
        <text>(4aS,6R)-4a-hydroxy-L-erythro-5,6,7,8-tetrahydrobiopterin = (6R)-L-erythro-6,7-dihydrobiopterin + H2O</text>
        <dbReference type="Rhea" id="RHEA:11920"/>
        <dbReference type="ChEBI" id="CHEBI:15377"/>
        <dbReference type="ChEBI" id="CHEBI:15642"/>
        <dbReference type="ChEBI" id="CHEBI:43120"/>
        <dbReference type="EC" id="4.2.1.96"/>
    </reaction>
</comment>
<dbReference type="OrthoDB" id="15077at2"/>
<dbReference type="CDD" id="cd00488">
    <property type="entry name" value="PCD_DCoH"/>
    <property type="match status" value="1"/>
</dbReference>
<dbReference type="RefSeq" id="WP_124972700.1">
    <property type="nucleotide sequence ID" value="NZ_RQVS01000010.1"/>
</dbReference>
<proteinExistence type="inferred from homology"/>
<dbReference type="Gene3D" id="3.30.1360.20">
    <property type="entry name" value="Transcriptional coactivator/pterin dehydratase"/>
    <property type="match status" value="1"/>
</dbReference>